<dbReference type="GO" id="GO:0098703">
    <property type="term" value="P:calcium ion import across plasma membrane"/>
    <property type="evidence" value="ECO:0007669"/>
    <property type="project" value="TreeGrafter"/>
</dbReference>
<feature type="transmembrane region" description="Helical" evidence="20">
    <location>
        <begin position="375"/>
        <end position="394"/>
    </location>
</feature>
<feature type="domain" description="Calx-beta" evidence="22">
    <location>
        <begin position="2"/>
        <end position="86"/>
    </location>
</feature>
<evidence type="ECO:0000256" key="5">
    <source>
        <dbReference type="ARBA" id="ARBA00022475"/>
    </source>
</evidence>
<evidence type="ECO:0000256" key="14">
    <source>
        <dbReference type="ARBA" id="ARBA00023053"/>
    </source>
</evidence>
<keyword evidence="4" id="KW-0050">Antiport</keyword>
<evidence type="ECO:0000256" key="16">
    <source>
        <dbReference type="ARBA" id="ARBA00023136"/>
    </source>
</evidence>
<evidence type="ECO:0000259" key="21">
    <source>
        <dbReference type="Pfam" id="PF01699"/>
    </source>
</evidence>
<evidence type="ECO:0000256" key="15">
    <source>
        <dbReference type="ARBA" id="ARBA00023065"/>
    </source>
</evidence>
<evidence type="ECO:0000256" key="10">
    <source>
        <dbReference type="ARBA" id="ARBA00022737"/>
    </source>
</evidence>
<feature type="domain" description="Sodium/calcium exchanger membrane region" evidence="21">
    <location>
        <begin position="269"/>
        <end position="432"/>
    </location>
</feature>
<reference evidence="25" key="1">
    <citation type="submission" date="2017-02" db="UniProtKB">
        <authorList>
            <consortium name="WormBaseParasite"/>
        </authorList>
    </citation>
    <scope>IDENTIFICATION</scope>
</reference>
<keyword evidence="5" id="KW-1003">Cell membrane</keyword>
<dbReference type="Pfam" id="PF01699">
    <property type="entry name" value="Na_Ca_ex"/>
    <property type="match status" value="1"/>
</dbReference>
<keyword evidence="15" id="KW-0406">Ion transport</keyword>
<evidence type="ECO:0000256" key="3">
    <source>
        <dbReference type="ARBA" id="ARBA00022448"/>
    </source>
</evidence>
<evidence type="ECO:0000313" key="25">
    <source>
        <dbReference type="WBParaSite" id="EVEC_0000772901-mRNA-1"/>
    </source>
</evidence>
<evidence type="ECO:0000256" key="18">
    <source>
        <dbReference type="ARBA" id="ARBA00023201"/>
    </source>
</evidence>
<dbReference type="Gene3D" id="2.60.40.2030">
    <property type="match status" value="2"/>
</dbReference>
<evidence type="ECO:0000256" key="19">
    <source>
        <dbReference type="ARBA" id="ARBA00033667"/>
    </source>
</evidence>
<dbReference type="WBParaSite" id="EVEC_0000772901-mRNA-1">
    <property type="protein sequence ID" value="EVEC_0000772901-mRNA-1"/>
    <property type="gene ID" value="EVEC_0000772901"/>
</dbReference>
<comment type="subcellular location">
    <subcellularLocation>
        <location evidence="1">Cell membrane</location>
        <topology evidence="1">Multi-pass membrane protein</topology>
    </subcellularLocation>
</comment>
<keyword evidence="14" id="KW-0915">Sodium</keyword>
<evidence type="ECO:0000256" key="11">
    <source>
        <dbReference type="ARBA" id="ARBA00022837"/>
    </source>
</evidence>
<dbReference type="InterPro" id="IPR004837">
    <property type="entry name" value="NaCa_Exmemb"/>
</dbReference>
<dbReference type="Proteomes" id="UP000274131">
    <property type="component" value="Unassembled WGS sequence"/>
</dbReference>
<keyword evidence="17" id="KW-0325">Glycoprotein</keyword>
<feature type="domain" description="Calx-beta" evidence="22">
    <location>
        <begin position="103"/>
        <end position="172"/>
    </location>
</feature>
<dbReference type="GO" id="GO:0042383">
    <property type="term" value="C:sarcolemma"/>
    <property type="evidence" value="ECO:0007669"/>
    <property type="project" value="TreeGrafter"/>
</dbReference>
<name>A0A0N4VB32_ENTVE</name>
<comment type="similarity">
    <text evidence="2">Belongs to the Ca(2+):cation antiporter (CaCA) (TC 2.A.19) family. SLC8 subfamily.</text>
</comment>
<feature type="transmembrane region" description="Helical" evidence="20">
    <location>
        <begin position="343"/>
        <end position="363"/>
    </location>
</feature>
<sequence length="442" mass="49180">MVVRHGSLDNPLTFHYSTVDGVAKKNLHFYAKSESARFASFENEKIITIQLVEDSEWRPGSVFYVQLKLDPHSDEEGKETKLGKTYIAHVCRLSNSSSFTGESLVEFTESNYVVRESEGYVRVFITRRGRYDRSPFVVNYETFDVSARSGVDYASVHNGVVKFMEDEFENEMNDTLDITIGPRKRTVVTILCDDNFIRNIFQIRKLTFYYFNRMSFGAKTWLEQIACAVSVNEGDIANATLIDCLLHALSFPWKITFAFIPPPMLLGGWPCFFVGLVLIGVVTAVIGDLASIFGCMVGLKDSITAITFVALGTSLPDTFASKIAAQNDDTADNAIGNVTGSNCVNVFLGLGLPWLIAALYWYSKKQSFVVSAGNLGFSVAVFMTTSILCLGLLMMRRYLAVFGKGELGGPISPKVLSAVFLFFLWLFYVVVSALQAYKVINF</sequence>
<keyword evidence="16 20" id="KW-0472">Membrane</keyword>
<evidence type="ECO:0000256" key="6">
    <source>
        <dbReference type="ARBA" id="ARBA00022568"/>
    </source>
</evidence>
<keyword evidence="11" id="KW-0106">Calcium</keyword>
<evidence type="ECO:0000256" key="2">
    <source>
        <dbReference type="ARBA" id="ARBA00007489"/>
    </source>
</evidence>
<evidence type="ECO:0000256" key="8">
    <source>
        <dbReference type="ARBA" id="ARBA00022723"/>
    </source>
</evidence>
<dbReference type="GO" id="GO:0030424">
    <property type="term" value="C:axon"/>
    <property type="evidence" value="ECO:0007669"/>
    <property type="project" value="TreeGrafter"/>
</dbReference>
<reference evidence="23 24" key="2">
    <citation type="submission" date="2018-10" db="EMBL/GenBank/DDBJ databases">
        <authorList>
            <consortium name="Pathogen Informatics"/>
        </authorList>
    </citation>
    <scope>NUCLEOTIDE SEQUENCE [LARGE SCALE GENOMIC DNA]</scope>
</reference>
<keyword evidence="7 20" id="KW-0812">Transmembrane</keyword>
<comment type="catalytic activity">
    <reaction evidence="19">
        <text>Ca(2+)(in) + 3 Na(+)(out) = Ca(2+)(out) + 3 Na(+)(in)</text>
        <dbReference type="Rhea" id="RHEA:69955"/>
        <dbReference type="ChEBI" id="CHEBI:29101"/>
        <dbReference type="ChEBI" id="CHEBI:29108"/>
    </reaction>
</comment>
<feature type="transmembrane region" description="Helical" evidence="20">
    <location>
        <begin position="272"/>
        <end position="299"/>
    </location>
</feature>
<evidence type="ECO:0000256" key="13">
    <source>
        <dbReference type="ARBA" id="ARBA00022989"/>
    </source>
</evidence>
<dbReference type="InterPro" id="IPR051171">
    <property type="entry name" value="CaCA"/>
</dbReference>
<evidence type="ECO:0000259" key="22">
    <source>
        <dbReference type="Pfam" id="PF03160"/>
    </source>
</evidence>
<evidence type="ECO:0000256" key="12">
    <source>
        <dbReference type="ARBA" id="ARBA00022860"/>
    </source>
</evidence>
<keyword evidence="12" id="KW-0112">Calmodulin-binding</keyword>
<keyword evidence="9" id="KW-0732">Signal</keyword>
<evidence type="ECO:0000256" key="9">
    <source>
        <dbReference type="ARBA" id="ARBA00022729"/>
    </source>
</evidence>
<dbReference type="Gene3D" id="1.20.1420.30">
    <property type="entry name" value="NCX, central ion-binding region"/>
    <property type="match status" value="1"/>
</dbReference>
<dbReference type="GO" id="GO:0007154">
    <property type="term" value="P:cell communication"/>
    <property type="evidence" value="ECO:0007669"/>
    <property type="project" value="InterPro"/>
</dbReference>
<evidence type="ECO:0000256" key="17">
    <source>
        <dbReference type="ARBA" id="ARBA00023180"/>
    </source>
</evidence>
<evidence type="ECO:0000256" key="7">
    <source>
        <dbReference type="ARBA" id="ARBA00022692"/>
    </source>
</evidence>
<dbReference type="GO" id="GO:0046872">
    <property type="term" value="F:metal ion binding"/>
    <property type="evidence" value="ECO:0007669"/>
    <property type="project" value="UniProtKB-KW"/>
</dbReference>
<dbReference type="PRINTS" id="PR01259">
    <property type="entry name" value="NACAEXCHNGR"/>
</dbReference>
<evidence type="ECO:0000256" key="20">
    <source>
        <dbReference type="SAM" id="Phobius"/>
    </source>
</evidence>
<organism evidence="25">
    <name type="scientific">Enterobius vermicularis</name>
    <name type="common">Human pinworm</name>
    <dbReference type="NCBI Taxonomy" id="51028"/>
    <lineage>
        <taxon>Eukaryota</taxon>
        <taxon>Metazoa</taxon>
        <taxon>Ecdysozoa</taxon>
        <taxon>Nematoda</taxon>
        <taxon>Chromadorea</taxon>
        <taxon>Rhabditida</taxon>
        <taxon>Spirurina</taxon>
        <taxon>Oxyuridomorpha</taxon>
        <taxon>Oxyuroidea</taxon>
        <taxon>Oxyuridae</taxon>
        <taxon>Enterobius</taxon>
    </lineage>
</organism>
<keyword evidence="13 20" id="KW-1133">Transmembrane helix</keyword>
<dbReference type="InterPro" id="IPR003644">
    <property type="entry name" value="Calx_beta"/>
</dbReference>
<gene>
    <name evidence="23" type="ORF">EVEC_LOCUS7213</name>
</gene>
<evidence type="ECO:0000256" key="4">
    <source>
        <dbReference type="ARBA" id="ARBA00022449"/>
    </source>
</evidence>
<dbReference type="EMBL" id="UXUI01008824">
    <property type="protein sequence ID" value="VDD92462.1"/>
    <property type="molecule type" value="Genomic_DNA"/>
</dbReference>
<dbReference type="GO" id="GO:0005516">
    <property type="term" value="F:calmodulin binding"/>
    <property type="evidence" value="ECO:0007669"/>
    <property type="project" value="UniProtKB-KW"/>
</dbReference>
<keyword evidence="6" id="KW-0109">Calcium transport</keyword>
<evidence type="ECO:0000256" key="1">
    <source>
        <dbReference type="ARBA" id="ARBA00004651"/>
    </source>
</evidence>
<dbReference type="Pfam" id="PF03160">
    <property type="entry name" value="Calx-beta"/>
    <property type="match status" value="2"/>
</dbReference>
<protein>
    <submittedName>
        <fullName evidence="25">Calx-beta domain-containing protein</fullName>
    </submittedName>
</protein>
<dbReference type="PANTHER" id="PTHR11878">
    <property type="entry name" value="SODIUM/CALCIUM EXCHANGER"/>
    <property type="match status" value="1"/>
</dbReference>
<keyword evidence="10" id="KW-0677">Repeat</keyword>
<proteinExistence type="inferred from homology"/>
<keyword evidence="24" id="KW-1185">Reference proteome</keyword>
<dbReference type="GO" id="GO:0098794">
    <property type="term" value="C:postsynapse"/>
    <property type="evidence" value="ECO:0007669"/>
    <property type="project" value="TreeGrafter"/>
</dbReference>
<dbReference type="GO" id="GO:0005432">
    <property type="term" value="F:calcium:sodium antiporter activity"/>
    <property type="evidence" value="ECO:0007669"/>
    <property type="project" value="InterPro"/>
</dbReference>
<dbReference type="InterPro" id="IPR044880">
    <property type="entry name" value="NCX_ion-bd_dom_sf"/>
</dbReference>
<keyword evidence="8" id="KW-0479">Metal-binding</keyword>
<dbReference type="OrthoDB" id="418484at2759"/>
<evidence type="ECO:0000313" key="23">
    <source>
        <dbReference type="EMBL" id="VDD92462.1"/>
    </source>
</evidence>
<feature type="transmembrane region" description="Helical" evidence="20">
    <location>
        <begin position="415"/>
        <end position="437"/>
    </location>
</feature>
<dbReference type="AlphaFoldDB" id="A0A0N4VB32"/>
<keyword evidence="18" id="KW-0739">Sodium transport</keyword>
<dbReference type="STRING" id="51028.A0A0N4VB32"/>
<dbReference type="InterPro" id="IPR004836">
    <property type="entry name" value="Na_Ca_Ex"/>
</dbReference>
<evidence type="ECO:0000313" key="24">
    <source>
        <dbReference type="Proteomes" id="UP000274131"/>
    </source>
</evidence>
<keyword evidence="3" id="KW-0813">Transport</keyword>
<accession>A0A0N4VB32</accession>
<dbReference type="InterPro" id="IPR038081">
    <property type="entry name" value="CalX-like_sf"/>
</dbReference>
<dbReference type="SUPFAM" id="SSF141072">
    <property type="entry name" value="CalX-like"/>
    <property type="match status" value="2"/>
</dbReference>
<dbReference type="PANTHER" id="PTHR11878:SF76">
    <property type="entry name" value="CALX-BETA DOMAIN-CONTAINING PROTEIN"/>
    <property type="match status" value="1"/>
</dbReference>